<sequence>MEMPPPPPPPEVTTPRLIEKATNSTDPEVDPRLLKAIKSAARFSDEEIRAAADALMDQMKKPHSQVRYLAVHVVDELFMRSKLFRAHFVVNLDQFLSLSVGFRKNLPLPPPSAIATNLRSKSIEILEKWNASFGIHYKQLRLGFDYLKDTLRFQFPNRIENAARMQQERRERQLRTMQILVNKFEDLKENFTSIKSDIQLTVDEIRECLGIATIEKENRLHFPPVDGEFEEPSSILLRQIRLESLKEGDKVHENSENKAIFDALRESYKLLTSKHLPSVQEWISVLVRVDATDNTFRDTALKEFIDIRNLILSVKKECSELGVSLGQNTARDEDEDLWEEGKVEAYEPSDHTLTEPSAKRRIEKSSSAESEFSVGEISSSVADRGKLLAEAPVLAWSPLLFDKWGSQSDVLANHRGLEVESHWGRVDPDAVIPAEKIAELNVHRAFYKEEPVEIRPCLAPLKKGGLCQRRDLRHCPFHGPIIPRDTEGNPIEQGLPAQACDEKHSEEADNELAEDESFNESTDLQLARQAVRNVRGRDREAKSLKRAKLARIRRHNEEVLRAAAIASTSYSAEALHDDGGAVKAKKATLASMLKKKVTARDRIADRLLNSRATDSSIRQLKLGEDSKYREAFPNQW</sequence>
<keyword evidence="7" id="KW-0862">Zinc</keyword>
<comment type="subcellular location">
    <subcellularLocation>
        <location evidence="1">Chromosome</location>
    </subcellularLocation>
</comment>
<dbReference type="GO" id="GO:0008270">
    <property type="term" value="F:zinc ion binding"/>
    <property type="evidence" value="ECO:0007669"/>
    <property type="project" value="UniProtKB-KW"/>
</dbReference>
<keyword evidence="13" id="KW-1185">Reference proteome</keyword>
<feature type="domain" description="UV-stimulated scaffold protein A C-terminal" evidence="11">
    <location>
        <begin position="390"/>
        <end position="492"/>
    </location>
</feature>
<feature type="region of interest" description="Disordered" evidence="10">
    <location>
        <begin position="500"/>
        <end position="520"/>
    </location>
</feature>
<dbReference type="PANTHER" id="PTHR28670:SF1">
    <property type="entry name" value="UV-STIMULATED SCAFFOLD PROTEIN A"/>
    <property type="match status" value="1"/>
</dbReference>
<dbReference type="AlphaFoldDB" id="A0AAP0GFR7"/>
<protein>
    <recommendedName>
        <fullName evidence="11">UV-stimulated scaffold protein A C-terminal domain-containing protein</fullName>
    </recommendedName>
</protein>
<evidence type="ECO:0000256" key="2">
    <source>
        <dbReference type="ARBA" id="ARBA00009240"/>
    </source>
</evidence>
<gene>
    <name evidence="12" type="ORF">KSP39_PZI001474</name>
</gene>
<keyword evidence="9" id="KW-0234">DNA repair</keyword>
<comment type="caution">
    <text evidence="12">The sequence shown here is derived from an EMBL/GenBank/DDBJ whole genome shotgun (WGS) entry which is preliminary data.</text>
</comment>
<dbReference type="GO" id="GO:0006283">
    <property type="term" value="P:transcription-coupled nucleotide-excision repair"/>
    <property type="evidence" value="ECO:0007669"/>
    <property type="project" value="TreeGrafter"/>
</dbReference>
<feature type="region of interest" description="Disordered" evidence="10">
    <location>
        <begin position="1"/>
        <end position="27"/>
    </location>
</feature>
<organism evidence="12 13">
    <name type="scientific">Platanthera zijinensis</name>
    <dbReference type="NCBI Taxonomy" id="2320716"/>
    <lineage>
        <taxon>Eukaryota</taxon>
        <taxon>Viridiplantae</taxon>
        <taxon>Streptophyta</taxon>
        <taxon>Embryophyta</taxon>
        <taxon>Tracheophyta</taxon>
        <taxon>Spermatophyta</taxon>
        <taxon>Magnoliopsida</taxon>
        <taxon>Liliopsida</taxon>
        <taxon>Asparagales</taxon>
        <taxon>Orchidaceae</taxon>
        <taxon>Orchidoideae</taxon>
        <taxon>Orchideae</taxon>
        <taxon>Orchidinae</taxon>
        <taxon>Platanthera</taxon>
    </lineage>
</organism>
<keyword evidence="5" id="KW-0227">DNA damage</keyword>
<feature type="compositionally biased region" description="Acidic residues" evidence="10">
    <location>
        <begin position="508"/>
        <end position="518"/>
    </location>
</feature>
<evidence type="ECO:0000256" key="8">
    <source>
        <dbReference type="ARBA" id="ARBA00023054"/>
    </source>
</evidence>
<dbReference type="InterPro" id="IPR049408">
    <property type="entry name" value="UVSSA_N_a-solenoid_rpt"/>
</dbReference>
<reference evidence="12 13" key="1">
    <citation type="journal article" date="2022" name="Nat. Plants">
        <title>Genomes of leafy and leafless Platanthera orchids illuminate the evolution of mycoheterotrophy.</title>
        <authorList>
            <person name="Li M.H."/>
            <person name="Liu K.W."/>
            <person name="Li Z."/>
            <person name="Lu H.C."/>
            <person name="Ye Q.L."/>
            <person name="Zhang D."/>
            <person name="Wang J.Y."/>
            <person name="Li Y.F."/>
            <person name="Zhong Z.M."/>
            <person name="Liu X."/>
            <person name="Yu X."/>
            <person name="Liu D.K."/>
            <person name="Tu X.D."/>
            <person name="Liu B."/>
            <person name="Hao Y."/>
            <person name="Liao X.Y."/>
            <person name="Jiang Y.T."/>
            <person name="Sun W.H."/>
            <person name="Chen J."/>
            <person name="Chen Y.Q."/>
            <person name="Ai Y."/>
            <person name="Zhai J.W."/>
            <person name="Wu S.S."/>
            <person name="Zhou Z."/>
            <person name="Hsiao Y.Y."/>
            <person name="Wu W.L."/>
            <person name="Chen Y.Y."/>
            <person name="Lin Y.F."/>
            <person name="Hsu J.L."/>
            <person name="Li C.Y."/>
            <person name="Wang Z.W."/>
            <person name="Zhao X."/>
            <person name="Zhong W.Y."/>
            <person name="Ma X.K."/>
            <person name="Ma L."/>
            <person name="Huang J."/>
            <person name="Chen G.Z."/>
            <person name="Huang M.Z."/>
            <person name="Huang L."/>
            <person name="Peng D.H."/>
            <person name="Luo Y.B."/>
            <person name="Zou S.Q."/>
            <person name="Chen S.P."/>
            <person name="Lan S."/>
            <person name="Tsai W.C."/>
            <person name="Van de Peer Y."/>
            <person name="Liu Z.J."/>
        </authorList>
    </citation>
    <scope>NUCLEOTIDE SEQUENCE [LARGE SCALE GENOMIC DNA]</scope>
    <source>
        <strain evidence="12">Lor287</strain>
    </source>
</reference>
<evidence type="ECO:0000256" key="3">
    <source>
        <dbReference type="ARBA" id="ARBA00022454"/>
    </source>
</evidence>
<dbReference type="PANTHER" id="PTHR28670">
    <property type="entry name" value="UV-STIMULATED SCAFFOLD PROTEIN A"/>
    <property type="match status" value="1"/>
</dbReference>
<dbReference type="EMBL" id="JBBWWQ010000001">
    <property type="protein sequence ID" value="KAK8957344.1"/>
    <property type="molecule type" value="Genomic_DNA"/>
</dbReference>
<dbReference type="InterPro" id="IPR018610">
    <property type="entry name" value="UVSSA"/>
</dbReference>
<dbReference type="InterPro" id="IPR008942">
    <property type="entry name" value="ENTH_VHS"/>
</dbReference>
<evidence type="ECO:0000313" key="12">
    <source>
        <dbReference type="EMBL" id="KAK8957344.1"/>
    </source>
</evidence>
<dbReference type="GO" id="GO:0009411">
    <property type="term" value="P:response to UV"/>
    <property type="evidence" value="ECO:0007669"/>
    <property type="project" value="InterPro"/>
</dbReference>
<dbReference type="InterPro" id="IPR049431">
    <property type="entry name" value="UVSSA_C"/>
</dbReference>
<feature type="compositionally biased region" description="Pro residues" evidence="10">
    <location>
        <begin position="1"/>
        <end position="12"/>
    </location>
</feature>
<dbReference type="Gene3D" id="1.25.40.90">
    <property type="match status" value="1"/>
</dbReference>
<evidence type="ECO:0000256" key="1">
    <source>
        <dbReference type="ARBA" id="ARBA00004286"/>
    </source>
</evidence>
<evidence type="ECO:0000259" key="11">
    <source>
        <dbReference type="Pfam" id="PF09740"/>
    </source>
</evidence>
<dbReference type="GO" id="GO:0000993">
    <property type="term" value="F:RNA polymerase II complex binding"/>
    <property type="evidence" value="ECO:0007669"/>
    <property type="project" value="TreeGrafter"/>
</dbReference>
<keyword evidence="8" id="KW-0175">Coiled coil</keyword>
<evidence type="ECO:0000256" key="7">
    <source>
        <dbReference type="ARBA" id="ARBA00022833"/>
    </source>
</evidence>
<evidence type="ECO:0000256" key="10">
    <source>
        <dbReference type="SAM" id="MobiDB-lite"/>
    </source>
</evidence>
<dbReference type="Pfam" id="PF09740">
    <property type="entry name" value="DUF2043"/>
    <property type="match status" value="1"/>
</dbReference>
<dbReference type="Proteomes" id="UP001418222">
    <property type="component" value="Unassembled WGS sequence"/>
</dbReference>
<evidence type="ECO:0000256" key="5">
    <source>
        <dbReference type="ARBA" id="ARBA00022763"/>
    </source>
</evidence>
<dbReference type="Pfam" id="PF20867">
    <property type="entry name" value="UVSSA_N"/>
    <property type="match status" value="1"/>
</dbReference>
<keyword evidence="6" id="KW-0863">Zinc-finger</keyword>
<evidence type="ECO:0000256" key="6">
    <source>
        <dbReference type="ARBA" id="ARBA00022771"/>
    </source>
</evidence>
<keyword evidence="4" id="KW-0479">Metal-binding</keyword>
<evidence type="ECO:0000256" key="9">
    <source>
        <dbReference type="ARBA" id="ARBA00023204"/>
    </source>
</evidence>
<accession>A0AAP0GFR7</accession>
<evidence type="ECO:0000313" key="13">
    <source>
        <dbReference type="Proteomes" id="UP001418222"/>
    </source>
</evidence>
<evidence type="ECO:0000256" key="4">
    <source>
        <dbReference type="ARBA" id="ARBA00022723"/>
    </source>
</evidence>
<keyword evidence="3" id="KW-0158">Chromosome</keyword>
<dbReference type="SUPFAM" id="SSF48464">
    <property type="entry name" value="ENTH/VHS domain"/>
    <property type="match status" value="1"/>
</dbReference>
<proteinExistence type="inferred from homology"/>
<dbReference type="GO" id="GO:0005694">
    <property type="term" value="C:chromosome"/>
    <property type="evidence" value="ECO:0007669"/>
    <property type="project" value="UniProtKB-SubCell"/>
</dbReference>
<comment type="similarity">
    <text evidence="2">Belongs to the UVSSA family.</text>
</comment>
<name>A0AAP0GFR7_9ASPA</name>